<dbReference type="Gene3D" id="1.25.40.10">
    <property type="entry name" value="Tetratricopeptide repeat domain"/>
    <property type="match status" value="1"/>
</dbReference>
<dbReference type="Pfam" id="PF13181">
    <property type="entry name" value="TPR_8"/>
    <property type="match status" value="1"/>
</dbReference>
<keyword evidence="1" id="KW-0802">TPR repeat</keyword>
<evidence type="ECO:0000313" key="3">
    <source>
        <dbReference type="EMBL" id="PIP15233.1"/>
    </source>
</evidence>
<dbReference type="SMART" id="SM00028">
    <property type="entry name" value="TPR"/>
    <property type="match status" value="1"/>
</dbReference>
<feature type="compositionally biased region" description="Acidic residues" evidence="2">
    <location>
        <begin position="220"/>
        <end position="232"/>
    </location>
</feature>
<dbReference type="InterPro" id="IPR011990">
    <property type="entry name" value="TPR-like_helical_dom_sf"/>
</dbReference>
<evidence type="ECO:0000313" key="4">
    <source>
        <dbReference type="Proteomes" id="UP000231025"/>
    </source>
</evidence>
<evidence type="ECO:0000256" key="2">
    <source>
        <dbReference type="SAM" id="MobiDB-lite"/>
    </source>
</evidence>
<dbReference type="PROSITE" id="PS50293">
    <property type="entry name" value="TPR_REGION"/>
    <property type="match status" value="1"/>
</dbReference>
<protein>
    <submittedName>
        <fullName evidence="3">Uncharacterized protein</fullName>
    </submittedName>
</protein>
<dbReference type="AlphaFoldDB" id="A0A2G9Y913"/>
<accession>A0A2G9Y913</accession>
<dbReference type="EMBL" id="PCRE01000014">
    <property type="protein sequence ID" value="PIP15233.1"/>
    <property type="molecule type" value="Genomic_DNA"/>
</dbReference>
<dbReference type="SUPFAM" id="SSF48452">
    <property type="entry name" value="TPR-like"/>
    <property type="match status" value="1"/>
</dbReference>
<feature type="repeat" description="TPR" evidence="1">
    <location>
        <begin position="38"/>
        <end position="71"/>
    </location>
</feature>
<gene>
    <name evidence="3" type="ORF">COX47_00845</name>
</gene>
<reference evidence="3 4" key="1">
    <citation type="submission" date="2017-09" db="EMBL/GenBank/DDBJ databases">
        <title>Depth-based differentiation of microbial function through sediment-hosted aquifers and enrichment of novel symbionts in the deep terrestrial subsurface.</title>
        <authorList>
            <person name="Probst A.J."/>
            <person name="Ladd B."/>
            <person name="Jarett J.K."/>
            <person name="Geller-Mcgrath D.E."/>
            <person name="Sieber C.M."/>
            <person name="Emerson J.B."/>
            <person name="Anantharaman K."/>
            <person name="Thomas B.C."/>
            <person name="Malmstrom R."/>
            <person name="Stieglmeier M."/>
            <person name="Klingl A."/>
            <person name="Woyke T."/>
            <person name="Ryan C.M."/>
            <person name="Banfield J.F."/>
        </authorList>
    </citation>
    <scope>NUCLEOTIDE SEQUENCE [LARGE SCALE GENOMIC DNA]</scope>
    <source>
        <strain evidence="3">CG23_combo_of_CG06-09_8_20_14_all_35_49</strain>
    </source>
</reference>
<dbReference type="Proteomes" id="UP000231025">
    <property type="component" value="Unassembled WGS sequence"/>
</dbReference>
<sequence length="261" mass="30170">MEEIIRMEKQAIDAAISLNWKEATELNKKIIRLDKKNLDAYLRLGFAYLQQARIKLAKKYYRQALKLQPNNYLIKENLERIKVLETKKISQIKIPSLNPFLFIDVLGKTMFVSLVNCGQKTALAQLTIGQEVDLLVKKRRVEVRTKEKNYLGCLPDDLSKRLTVFIKAGSSYRCYIKEAGLKHSIVFLKEVTKGKKVAKYTSFPTNIQANLSYLVSKEEETTDEEKEELSESDLEKLAESLSEEKVYLPYKTDETDEESEE</sequence>
<dbReference type="InterPro" id="IPR019734">
    <property type="entry name" value="TPR_rpt"/>
</dbReference>
<organism evidence="3 4">
    <name type="scientific">Candidatus Roizmanbacteria bacterium CG23_combo_of_CG06-09_8_20_14_all_35_49</name>
    <dbReference type="NCBI Taxonomy" id="1974863"/>
    <lineage>
        <taxon>Bacteria</taxon>
        <taxon>Candidatus Roizmaniibacteriota</taxon>
    </lineage>
</organism>
<name>A0A2G9Y913_9BACT</name>
<feature type="region of interest" description="Disordered" evidence="2">
    <location>
        <begin position="218"/>
        <end position="261"/>
    </location>
</feature>
<comment type="caution">
    <text evidence="3">The sequence shown here is derived from an EMBL/GenBank/DDBJ whole genome shotgun (WGS) entry which is preliminary data.</text>
</comment>
<proteinExistence type="predicted"/>
<evidence type="ECO:0000256" key="1">
    <source>
        <dbReference type="PROSITE-ProRule" id="PRU00339"/>
    </source>
</evidence>
<dbReference type="PROSITE" id="PS50005">
    <property type="entry name" value="TPR"/>
    <property type="match status" value="1"/>
</dbReference>
<feature type="compositionally biased region" description="Basic and acidic residues" evidence="2">
    <location>
        <begin position="233"/>
        <end position="246"/>
    </location>
</feature>